<name>A0ABX2I4M2_BLAHA</name>
<dbReference type="CDD" id="cd00093">
    <property type="entry name" value="HTH_XRE"/>
    <property type="match status" value="1"/>
</dbReference>
<organism evidence="2 3">
    <name type="scientific">Blautia hansenii</name>
    <name type="common">Ruminococcus hansenii</name>
    <dbReference type="NCBI Taxonomy" id="1322"/>
    <lineage>
        <taxon>Bacteria</taxon>
        <taxon>Bacillati</taxon>
        <taxon>Bacillota</taxon>
        <taxon>Clostridia</taxon>
        <taxon>Lachnospirales</taxon>
        <taxon>Lachnospiraceae</taxon>
        <taxon>Blautia</taxon>
    </lineage>
</organism>
<accession>A0ABX2I4M2</accession>
<sequence length="69" mass="7526">MRIDTEKLDVLIANKGLMLKDVASASGITENCFRNIRTGKAVPRLRTIGRIASALNVSVKDLIIKDGED</sequence>
<dbReference type="SUPFAM" id="SSF47413">
    <property type="entry name" value="lambda repressor-like DNA-binding domains"/>
    <property type="match status" value="1"/>
</dbReference>
<dbReference type="Proteomes" id="UP000822142">
    <property type="component" value="Unassembled WGS sequence"/>
</dbReference>
<evidence type="ECO:0000313" key="3">
    <source>
        <dbReference type="Proteomes" id="UP000822142"/>
    </source>
</evidence>
<dbReference type="Pfam" id="PF13443">
    <property type="entry name" value="HTH_26"/>
    <property type="match status" value="1"/>
</dbReference>
<dbReference type="PROSITE" id="PS50943">
    <property type="entry name" value="HTH_CROC1"/>
    <property type="match status" value="1"/>
</dbReference>
<dbReference type="InterPro" id="IPR010982">
    <property type="entry name" value="Lambda_DNA-bd_dom_sf"/>
</dbReference>
<gene>
    <name evidence="2" type="ORF">G5A70_04210</name>
</gene>
<dbReference type="InterPro" id="IPR001387">
    <property type="entry name" value="Cro/C1-type_HTH"/>
</dbReference>
<comment type="caution">
    <text evidence="2">The sequence shown here is derived from an EMBL/GenBank/DDBJ whole genome shotgun (WGS) entry which is preliminary data.</text>
</comment>
<dbReference type="RefSeq" id="WP_173748341.1">
    <property type="nucleotide sequence ID" value="NZ_JAAITA010000003.1"/>
</dbReference>
<dbReference type="Gene3D" id="1.10.260.40">
    <property type="entry name" value="lambda repressor-like DNA-binding domains"/>
    <property type="match status" value="1"/>
</dbReference>
<proteinExistence type="predicted"/>
<evidence type="ECO:0000259" key="1">
    <source>
        <dbReference type="PROSITE" id="PS50943"/>
    </source>
</evidence>
<feature type="domain" description="HTH cro/C1-type" evidence="1">
    <location>
        <begin position="15"/>
        <end position="62"/>
    </location>
</feature>
<evidence type="ECO:0000313" key="2">
    <source>
        <dbReference type="EMBL" id="NSJ85396.1"/>
    </source>
</evidence>
<dbReference type="SMART" id="SM00530">
    <property type="entry name" value="HTH_XRE"/>
    <property type="match status" value="1"/>
</dbReference>
<reference evidence="2 3" key="1">
    <citation type="journal article" date="2020" name="Cell Host Microbe">
        <title>Functional and Genomic Variation between Human-Derived Isolates of Lachnospiraceae Reveals Inter- and Intra-Species Diversity.</title>
        <authorList>
            <person name="Sorbara M.T."/>
            <person name="Littmann E.R."/>
            <person name="Fontana E."/>
            <person name="Moody T.U."/>
            <person name="Kohout C.E."/>
            <person name="Gjonbalaj M."/>
            <person name="Eaton V."/>
            <person name="Seok R."/>
            <person name="Leiner I.M."/>
            <person name="Pamer E.G."/>
        </authorList>
    </citation>
    <scope>NUCLEOTIDE SEQUENCE [LARGE SCALE GENOMIC DNA]</scope>
    <source>
        <strain evidence="2 3">MSK.15.26</strain>
    </source>
</reference>
<protein>
    <submittedName>
        <fullName evidence="2">Helix-turn-helix transcriptional regulator</fullName>
    </submittedName>
</protein>
<dbReference type="EMBL" id="JAAITA010000003">
    <property type="protein sequence ID" value="NSJ85396.1"/>
    <property type="molecule type" value="Genomic_DNA"/>
</dbReference>
<keyword evidence="3" id="KW-1185">Reference proteome</keyword>